<evidence type="ECO:0000256" key="8">
    <source>
        <dbReference type="SAM" id="MobiDB-lite"/>
    </source>
</evidence>
<feature type="domain" description="DUF3638" evidence="9">
    <location>
        <begin position="2055"/>
        <end position="2276"/>
    </location>
</feature>
<dbReference type="EMBL" id="ML977502">
    <property type="protein sequence ID" value="KAF2131741.1"/>
    <property type="molecule type" value="Genomic_DNA"/>
</dbReference>
<dbReference type="RefSeq" id="XP_033526128.1">
    <property type="nucleotide sequence ID" value="XM_033665693.1"/>
</dbReference>
<evidence type="ECO:0000259" key="11">
    <source>
        <dbReference type="Pfam" id="PF20255"/>
    </source>
</evidence>
<accession>A0A6A6AMN0</accession>
<comment type="catalytic activity">
    <reaction evidence="1">
        <text>Thiol-dependent hydrolysis of ester, thioester, amide, peptide and isopeptide bonds formed by the C-terminal Gly of ubiquitin (a 76-residue protein attached to proteins as an intracellular targeting signal).</text>
        <dbReference type="EC" id="3.4.19.12"/>
    </reaction>
</comment>
<dbReference type="OrthoDB" id="3182339at2759"/>
<evidence type="ECO:0000256" key="2">
    <source>
        <dbReference type="ARBA" id="ARBA00012759"/>
    </source>
</evidence>
<dbReference type="Pfam" id="PF12340">
    <property type="entry name" value="DUF3638"/>
    <property type="match status" value="1"/>
</dbReference>
<sequence length="3135" mass="355541">MAPSSGQPPSVEATTYLINHVVLPPALPQADDFRPSNDRHLVEQTLQALHDLENIVQEDEVKVVIGAISMINNLLSTQDSHGVVSESRLQAVFAKLIDGPIGVVAPIEVKAQNAGILVSRSADYITFEFFELSPTNEAAMKTKGRLVRTFPASASRISLTTMREDGLVTSLAQTVAKMAVQAVHGFRPQITGPGYTQDDPHDTADPDLVTDLLQTIITALGEKEDVISITKNTRDETLWKDCKRPWRRSALWLFVRVSLQAFFSRNAPNKRSPDSLYKAFMILFLTRLLDDENLKGLDSDVIYTVSAKLTRRLRKFEALQQFESLQPHWALSVHLALIAAHSFIHEKWNAAVESTEANIDFTFLENLQPEADLDIKLPDLNAFVSGMAARRRSAANPGFKPASEFPDLLPNAIPDGISASSDYKSFHLAALEGWIEHNLQNWLSLHERDTTTCGKLRRLMTTYHCAASEAYAGIPISTSVMYLIILELWVACDKSACSIYPLLAKFDPEICMAELQCLLLPLKGQMERLHEIEKHVHSRISGSTKKSPSLYRDFGDKTSFAVRYFNQSHEHQSLKANIERDATEQREQKCEELMKLKSDYEQLMRRYNDSECAFMENGIPVDNSIKIHSPSCSRCAFKTRAEALDIDIHEWPLPKEEHTAKATVFELNIPEAFSEWRDCSAYLIINVLEFLDKKPRKPQSTYALDRHQGLSQTLSSHYEEQRIIIVSAIKPHTGNYRAKQNGLLNITDADVCLDSALVYDYYDKQRNTFSVPLKPPEDFPQKCRYSMPDHSKALKRFMYRPSSAPDGVAPNEVISGVSDCPPRFSVDEFKAIAAMGLGRHIFYSNLLSQLAMPTVDFAKVETHCMILQTVYQVGPPNRSVERGAHENFNDELFCNAMLNQLQDNLGRLTKNWESWRSLSIFVILARRTLSLSSSTGIHQRALEYLAEVRRVCMEWFYHLHQRIASSLDDEQRCELNSRATEIALLCTDTFDVEEVHLDVVLQQEFAISMLLQCSIAVQENQRTVKPESESLYNATLQDWRRLMYRVFPKLRENILRDNTGLDQAVLATWAAFQRTPGTSWASLNQSQGHWLCVTSGQLPVHLNLLTAELLVNGLPLTRLPSEYLLHEMYTPLFQKSALDVVPSDEPGMHFSGKSTFRGQKIHFGMRGSDLLVVALANGRRFDLLPPRLFEHRLPHAFVSDFIHWYDHNNNEILFRPREHPWISDDSNTGWCLKLRDSSWRLVKDSKELVGMTSETARVITRILSAVETPMYIHTMLDNTSARTRVQVQLPRLRLDFYFTPGERRLYSRQYRGMIVDNDQRTDTLIGLSSKLVLKHEDENLAHQRMLLVPAPRGFEKEKVQYAKLSSPNRMSIVINKDHIAKVHVYLLDSILGRVQDNGDLQSKLLLIYLHALTSHCLPDPLTGFTGTESALTILKSEAVGSFQDLTTTDTECMVQIARLSPGRSFHPSQEKKMQQITWDLNLSSLSQHTQFHTVVTVLLDQARKMNIFSLNSFIEPKGLPSIKLHLQEREAIRCSSFRVFGFGAESFTTTEDSKYNARDSRNDPEKAERAFVAATMIFRDQAALHSAIPNFRDVLLQTHFDFTTQKDFTTITGVSDPVVEVSLQFDPMWLDCLTPLLKEYWCTLHQSLANLSQKYNKFDILVWLSTLAYAKSADMDTVQALGAMYRLPDLATPQIPSASSFDLSHGHTFNVQQIQLIAKRHAVPFRSCPEYSIPMMADETNRKYGYRRRGAYQRSQNHALRTLLESVSKQWPQKVPTTPASTIINTYFYTSAAMREIADRFKAWHDNRRFHKYLQSVSNILAGLGTLEISVPQTDGMPLMEKHTMDAEDRHASMRTVFASPAPEKSQARNYLCSLLTNSTAFEPDVPTIEQLSHPSTLHTKRRLMLLCESLDTCARSNCEKDYVESLRDSCRSLDSLSGGTEVQSIMSGGETENLLREYRDECDEHYQNLSDALTDAVENSSEGIAFRIQQCPRISPTFWLSYLHRERFNTLPEIWKNAIVEYAIAITHLHRAQRLMALGHKPVELAEELRHVGHTNWNPRDFPETLLFEAESSSMIREVQEAIAGMMRNPPDDDNTLYQLNMGAGKSSTIVPIVAAALADKRRVIVNKAQSKQMLQMLISRLGGLLSRRVWSMPFSRNLKLLPTDAKKIRDMYQECMDTQGILLVLPENLLSFKLMGIESLLAEKNETAQSLLETQEFLEEVSRDIVDESDEVFNTRNELVYTMGAQRPIDFAPERWLIIQGILGYIPRFAEKVQENSPLSIEIHSEGRGKFPRIRLLRSDAGDQLFDLLAKHLVDRGMLGLASISNQAPELRDAVFRYITQIDPSKEDVELVENSGIWTNSTKLPLLHVRGLIGGGVLRFILERKRWRVDFGLDSSRTPSTKLAVPFKSKDSPSQRSEFSHPDVVLLLTQLSFYYGGLSNAEMFDIITHLLRSDQSVMQYNEWVKTASSDLPRAFRNLSGINIKDRMQCVEELFPYLRYSRAAIDYFLNHLVFPKEMREYPERISASGWDLGAKKANPTTGFSGTADTSHVLPLDVKHLNLPSQSHTNALVLQHLLQPETEIKLLAQRTASTDADHLLEAVNTAGSEIRVILDVGANVLEFDNTQFAERWLSMRKNDRTQAVVFFKEEESSVLDVSGRIEPLQTSPFAKQLDLCLVYLDEAHTRGTDLKLPRDFRAAVTLGANLTKDRLVQASMRLRQLGKGQSVVFVVSQEIETKIRERMRKSLDDPIDVIDILCWSIGETWTDLSRSMPLWATQGRRFENNKHLWNGTETTREQASTLVEDESQGIELRYKPRAQENDSTSQLEGWNMSNANIAEIVQRCRNFEASSSSLGSFQEEQERELAPQNQEERQLEPPVSLAADKHKLHADLEKLARTGAFKQSSRAFEPAFQILRNTSAASLFDLKQFPTNLLVTADFVRTVKIPSGVKKADFISDGYQRPIQWILSVPGPESIRSLMIISPYEANELLPIIRRTKKVTLHLYAPRSNIAFSSLDSLDLYNVGRDFTPDSVSRSLTVQLNLFAGNLYLRSFAEYRELCDCLGLLNGPSEEGQQVAVDGFITPPTGSWGLKKSPVPFLRALLMKIRREGQGVERTHIGKILSGLKLEESDFETDA</sequence>
<dbReference type="InterPro" id="IPR051346">
    <property type="entry name" value="OTU_Deubiquitinase"/>
</dbReference>
<keyword evidence="7" id="KW-0175">Coiled coil</keyword>
<dbReference type="PANTHER" id="PTHR13367">
    <property type="entry name" value="UBIQUITIN THIOESTERASE"/>
    <property type="match status" value="1"/>
</dbReference>
<keyword evidence="6" id="KW-0788">Thiol protease</keyword>
<evidence type="ECO:0000256" key="4">
    <source>
        <dbReference type="ARBA" id="ARBA00022786"/>
    </source>
</evidence>
<dbReference type="GO" id="GO:0004843">
    <property type="term" value="F:cysteine-type deubiquitinase activity"/>
    <property type="evidence" value="ECO:0007669"/>
    <property type="project" value="UniProtKB-EC"/>
</dbReference>
<dbReference type="PANTHER" id="PTHR13367:SF34">
    <property type="match status" value="1"/>
</dbReference>
<evidence type="ECO:0000256" key="5">
    <source>
        <dbReference type="ARBA" id="ARBA00022801"/>
    </source>
</evidence>
<dbReference type="GeneID" id="54406125"/>
<keyword evidence="13" id="KW-1185">Reference proteome</keyword>
<dbReference type="InterPro" id="IPR022099">
    <property type="entry name" value="DUF3638"/>
</dbReference>
<feature type="domain" description="DUF3645" evidence="10">
    <location>
        <begin position="2397"/>
        <end position="2431"/>
    </location>
</feature>
<organism evidence="12 13">
    <name type="scientific">Dothidotthia symphoricarpi CBS 119687</name>
    <dbReference type="NCBI Taxonomy" id="1392245"/>
    <lineage>
        <taxon>Eukaryota</taxon>
        <taxon>Fungi</taxon>
        <taxon>Dikarya</taxon>
        <taxon>Ascomycota</taxon>
        <taxon>Pezizomycotina</taxon>
        <taxon>Dothideomycetes</taxon>
        <taxon>Pleosporomycetidae</taxon>
        <taxon>Pleosporales</taxon>
        <taxon>Dothidotthiaceae</taxon>
        <taxon>Dothidotthia</taxon>
    </lineage>
</organism>
<evidence type="ECO:0000313" key="12">
    <source>
        <dbReference type="EMBL" id="KAF2131741.1"/>
    </source>
</evidence>
<dbReference type="Proteomes" id="UP000799771">
    <property type="component" value="Unassembled WGS sequence"/>
</dbReference>
<dbReference type="Pfam" id="PF20255">
    <property type="entry name" value="DUF6606"/>
    <property type="match status" value="1"/>
</dbReference>
<name>A0A6A6AMN0_9PLEO</name>
<keyword evidence="5" id="KW-0378">Hydrolase</keyword>
<protein>
    <recommendedName>
        <fullName evidence="2">ubiquitinyl hydrolase 1</fullName>
        <ecNumber evidence="2">3.4.19.12</ecNumber>
    </recommendedName>
</protein>
<evidence type="ECO:0000259" key="10">
    <source>
        <dbReference type="Pfam" id="PF12359"/>
    </source>
</evidence>
<gene>
    <name evidence="12" type="ORF">P153DRAFT_336326</name>
</gene>
<keyword evidence="3" id="KW-0645">Protease</keyword>
<evidence type="ECO:0000256" key="6">
    <source>
        <dbReference type="ARBA" id="ARBA00022807"/>
    </source>
</evidence>
<dbReference type="InterPro" id="IPR022105">
    <property type="entry name" value="DUF3645"/>
</dbReference>
<evidence type="ECO:0000256" key="1">
    <source>
        <dbReference type="ARBA" id="ARBA00000707"/>
    </source>
</evidence>
<proteinExistence type="predicted"/>
<evidence type="ECO:0000313" key="13">
    <source>
        <dbReference type="Proteomes" id="UP000799771"/>
    </source>
</evidence>
<evidence type="ECO:0000256" key="7">
    <source>
        <dbReference type="SAM" id="Coils"/>
    </source>
</evidence>
<reference evidence="12" key="1">
    <citation type="journal article" date="2020" name="Stud. Mycol.">
        <title>101 Dothideomycetes genomes: a test case for predicting lifestyles and emergence of pathogens.</title>
        <authorList>
            <person name="Haridas S."/>
            <person name="Albert R."/>
            <person name="Binder M."/>
            <person name="Bloem J."/>
            <person name="Labutti K."/>
            <person name="Salamov A."/>
            <person name="Andreopoulos B."/>
            <person name="Baker S."/>
            <person name="Barry K."/>
            <person name="Bills G."/>
            <person name="Bluhm B."/>
            <person name="Cannon C."/>
            <person name="Castanera R."/>
            <person name="Culley D."/>
            <person name="Daum C."/>
            <person name="Ezra D."/>
            <person name="Gonzalez J."/>
            <person name="Henrissat B."/>
            <person name="Kuo A."/>
            <person name="Liang C."/>
            <person name="Lipzen A."/>
            <person name="Lutzoni F."/>
            <person name="Magnuson J."/>
            <person name="Mondo S."/>
            <person name="Nolan M."/>
            <person name="Ohm R."/>
            <person name="Pangilinan J."/>
            <person name="Park H.-J."/>
            <person name="Ramirez L."/>
            <person name="Alfaro M."/>
            <person name="Sun H."/>
            <person name="Tritt A."/>
            <person name="Yoshinaga Y."/>
            <person name="Zwiers L.-H."/>
            <person name="Turgeon B."/>
            <person name="Goodwin S."/>
            <person name="Spatafora J."/>
            <person name="Crous P."/>
            <person name="Grigoriev I."/>
        </authorList>
    </citation>
    <scope>NUCLEOTIDE SEQUENCE</scope>
    <source>
        <strain evidence="12">CBS 119687</strain>
    </source>
</reference>
<dbReference type="Pfam" id="PF12359">
    <property type="entry name" value="DUF3645"/>
    <property type="match status" value="1"/>
</dbReference>
<dbReference type="GO" id="GO:0006508">
    <property type="term" value="P:proteolysis"/>
    <property type="evidence" value="ECO:0007669"/>
    <property type="project" value="UniProtKB-KW"/>
</dbReference>
<dbReference type="EC" id="3.4.19.12" evidence="2"/>
<feature type="region of interest" description="Disordered" evidence="8">
    <location>
        <begin position="2852"/>
        <end position="2877"/>
    </location>
</feature>
<feature type="coiled-coil region" evidence="7">
    <location>
        <begin position="586"/>
        <end position="613"/>
    </location>
</feature>
<feature type="domain" description="DUF6606" evidence="11">
    <location>
        <begin position="17"/>
        <end position="290"/>
    </location>
</feature>
<keyword evidence="4" id="KW-0833">Ubl conjugation pathway</keyword>
<evidence type="ECO:0000259" key="9">
    <source>
        <dbReference type="Pfam" id="PF12340"/>
    </source>
</evidence>
<evidence type="ECO:0000256" key="3">
    <source>
        <dbReference type="ARBA" id="ARBA00022670"/>
    </source>
</evidence>
<dbReference type="InterPro" id="IPR046541">
    <property type="entry name" value="DUF6606"/>
</dbReference>